<keyword evidence="3" id="KW-1185">Reference proteome</keyword>
<dbReference type="PROSITE" id="PS50404">
    <property type="entry name" value="GST_NTER"/>
    <property type="match status" value="1"/>
</dbReference>
<protein>
    <recommendedName>
        <fullName evidence="1">GST N-terminal domain-containing protein</fullName>
    </recommendedName>
</protein>
<dbReference type="Gene3D" id="3.40.30.10">
    <property type="entry name" value="Glutaredoxin"/>
    <property type="match status" value="1"/>
</dbReference>
<accession>A0A9W9V099</accession>
<dbReference type="InterPro" id="IPR004045">
    <property type="entry name" value="Glutathione_S-Trfase_N"/>
</dbReference>
<sequence>MEDNQSILYHGAYSICALMVRYTLALKGPPKDDTSTLNVREVSVDLFQGEHLTEEFLCEINKYGQIPVLDTRKGTPIEDSLQITFFIAERYPNLIPKIHKEEITSLLKELHGVNYFSLSFADFGGARVAAGLAAAIEKLLQDPTISDRYRKALEFKLDVVKSFKVAGTEPETIKEMERRAKVILDRLANTLPENSHESSVGPWMFGLQEPSALDAHAVVFIERMRDVGRIGLVPDKLDAYSQRATEQDAWRSVMNGRRTMAPRPKA</sequence>
<reference evidence="2" key="2">
    <citation type="journal article" date="2023" name="IMA Fungus">
        <title>Comparative genomic study of the Penicillium genus elucidates a diverse pangenome and 15 lateral gene transfer events.</title>
        <authorList>
            <person name="Petersen C."/>
            <person name="Sorensen T."/>
            <person name="Nielsen M.R."/>
            <person name="Sondergaard T.E."/>
            <person name="Sorensen J.L."/>
            <person name="Fitzpatrick D.A."/>
            <person name="Frisvad J.C."/>
            <person name="Nielsen K.L."/>
        </authorList>
    </citation>
    <scope>NUCLEOTIDE SEQUENCE</scope>
    <source>
        <strain evidence="2">IBT 29864</strain>
    </source>
</reference>
<name>A0A9W9V099_9EURO</name>
<comment type="caution">
    <text evidence="2">The sequence shown here is derived from an EMBL/GenBank/DDBJ whole genome shotgun (WGS) entry which is preliminary data.</text>
</comment>
<dbReference type="InterPro" id="IPR036249">
    <property type="entry name" value="Thioredoxin-like_sf"/>
</dbReference>
<evidence type="ECO:0000313" key="3">
    <source>
        <dbReference type="Proteomes" id="UP001147782"/>
    </source>
</evidence>
<dbReference type="AlphaFoldDB" id="A0A9W9V099"/>
<dbReference type="OrthoDB" id="412788at2759"/>
<reference evidence="2" key="1">
    <citation type="submission" date="2022-11" db="EMBL/GenBank/DDBJ databases">
        <authorList>
            <person name="Petersen C."/>
        </authorList>
    </citation>
    <scope>NUCLEOTIDE SEQUENCE</scope>
    <source>
        <strain evidence="2">IBT 29864</strain>
    </source>
</reference>
<dbReference type="GeneID" id="81441897"/>
<dbReference type="SUPFAM" id="SSF52833">
    <property type="entry name" value="Thioredoxin-like"/>
    <property type="match status" value="1"/>
</dbReference>
<dbReference type="RefSeq" id="XP_056551718.1">
    <property type="nucleotide sequence ID" value="XM_056702718.1"/>
</dbReference>
<evidence type="ECO:0000313" key="2">
    <source>
        <dbReference type="EMBL" id="KAJ5364092.1"/>
    </source>
</evidence>
<organism evidence="2 3">
    <name type="scientific">Penicillium cataractarum</name>
    <dbReference type="NCBI Taxonomy" id="2100454"/>
    <lineage>
        <taxon>Eukaryota</taxon>
        <taxon>Fungi</taxon>
        <taxon>Dikarya</taxon>
        <taxon>Ascomycota</taxon>
        <taxon>Pezizomycotina</taxon>
        <taxon>Eurotiomycetes</taxon>
        <taxon>Eurotiomycetidae</taxon>
        <taxon>Eurotiales</taxon>
        <taxon>Aspergillaceae</taxon>
        <taxon>Penicillium</taxon>
    </lineage>
</organism>
<dbReference type="Proteomes" id="UP001147782">
    <property type="component" value="Unassembled WGS sequence"/>
</dbReference>
<feature type="domain" description="GST N-terminal" evidence="1">
    <location>
        <begin position="4"/>
        <end position="95"/>
    </location>
</feature>
<dbReference type="EMBL" id="JAPZBS010000008">
    <property type="protein sequence ID" value="KAJ5364092.1"/>
    <property type="molecule type" value="Genomic_DNA"/>
</dbReference>
<proteinExistence type="predicted"/>
<gene>
    <name evidence="2" type="ORF">N7496_009805</name>
</gene>
<evidence type="ECO:0000259" key="1">
    <source>
        <dbReference type="PROSITE" id="PS50404"/>
    </source>
</evidence>